<dbReference type="InterPro" id="IPR001182">
    <property type="entry name" value="FtsW/RodA"/>
</dbReference>
<feature type="transmembrane region" description="Helical" evidence="11">
    <location>
        <begin position="63"/>
        <end position="84"/>
    </location>
</feature>
<evidence type="ECO:0000256" key="11">
    <source>
        <dbReference type="HAMAP-Rule" id="MF_02079"/>
    </source>
</evidence>
<comment type="function">
    <text evidence="11">Peptidoglycan polymerase that is essential for cell wall elongation.</text>
</comment>
<feature type="transmembrane region" description="Helical" evidence="11">
    <location>
        <begin position="351"/>
        <end position="372"/>
    </location>
</feature>
<dbReference type="RefSeq" id="WP_114693675.1">
    <property type="nucleotide sequence ID" value="NZ_QQOH01000001.1"/>
</dbReference>
<keyword evidence="2 11" id="KW-1003">Cell membrane</keyword>
<comment type="subcellular location">
    <subcellularLocation>
        <location evidence="11">Cell inner membrane</location>
        <topology evidence="11">Multi-pass membrane protein</topology>
    </subcellularLocation>
    <subcellularLocation>
        <location evidence="1">Membrane</location>
        <topology evidence="1">Multi-pass membrane protein</topology>
    </subcellularLocation>
</comment>
<evidence type="ECO:0000256" key="3">
    <source>
        <dbReference type="ARBA" id="ARBA00022676"/>
    </source>
</evidence>
<feature type="transmembrane region" description="Helical" evidence="11">
    <location>
        <begin position="174"/>
        <end position="190"/>
    </location>
</feature>
<keyword evidence="13" id="KW-1185">Reference proteome</keyword>
<comment type="pathway">
    <text evidence="11">Cell wall biogenesis; peptidoglycan biosynthesis.</text>
</comment>
<evidence type="ECO:0000256" key="1">
    <source>
        <dbReference type="ARBA" id="ARBA00004141"/>
    </source>
</evidence>
<feature type="transmembrane region" description="Helical" evidence="11">
    <location>
        <begin position="285"/>
        <end position="306"/>
    </location>
</feature>
<keyword evidence="4 11" id="KW-0808">Transferase</keyword>
<dbReference type="GO" id="GO:0008955">
    <property type="term" value="F:peptidoglycan glycosyltransferase activity"/>
    <property type="evidence" value="ECO:0007669"/>
    <property type="project" value="UniProtKB-UniRule"/>
</dbReference>
<dbReference type="Pfam" id="PF01098">
    <property type="entry name" value="FTSW_RODA_SPOVE"/>
    <property type="match status" value="1"/>
</dbReference>
<feature type="transmembrane region" description="Helical" evidence="11">
    <location>
        <begin position="151"/>
        <end position="168"/>
    </location>
</feature>
<keyword evidence="7 11" id="KW-0573">Peptidoglycan synthesis</keyword>
<keyword evidence="6 11" id="KW-0133">Cell shape</keyword>
<dbReference type="AlphaFoldDB" id="A0A369WU58"/>
<keyword evidence="11" id="KW-0997">Cell inner membrane</keyword>
<keyword evidence="9 11" id="KW-0472">Membrane</keyword>
<dbReference type="UniPathway" id="UPA00219"/>
<feature type="transmembrane region" description="Helical" evidence="11">
    <location>
        <begin position="90"/>
        <end position="109"/>
    </location>
</feature>
<dbReference type="GO" id="GO:0015648">
    <property type="term" value="F:lipid-linked peptidoglycan transporter activity"/>
    <property type="evidence" value="ECO:0007669"/>
    <property type="project" value="TreeGrafter"/>
</dbReference>
<dbReference type="InterPro" id="IPR011923">
    <property type="entry name" value="RodA/MrdB"/>
</dbReference>
<evidence type="ECO:0000256" key="9">
    <source>
        <dbReference type="ARBA" id="ARBA00023136"/>
    </source>
</evidence>
<sequence>MGGQDFQRTMPGAQVHFSRRRTWWSYTHLDPILTLLLLILAGYGLFVFYSASGQSEAAVQRQLIRYAVAFGAMLVIACTSPRLLRRWAPWIFGLGVLMLVGVLLFGVGAKGAQRWLQLPGLPRFQPSEIMKLVVPMTLAWYFADRPLPPRLKHTFTVLAILMLPTLLIAKQPDLGTSLLIAASGIFVLLLSGVLWRYVFSAIVLAGACVPLLWMLMRDYQKQRVLTFLNPESDPLGAGWNIIQSKTAIGSGGIHGKGWLNGSQSQLDFLPESHTDFIIAVMAEELGLVGVLLLLAIYLCIIARGLWIASQAQDTFGRLLAGSLTLTFFVYVFVNIGMVSGILPVVGVPLPLVSYGGTSILTLMAGFGMIMSIHSHRTMVTR</sequence>
<gene>
    <name evidence="11" type="primary">mrdB</name>
    <name evidence="11" type="synonym">rodA</name>
    <name evidence="12" type="ORF">DV711_00345</name>
</gene>
<evidence type="ECO:0000256" key="10">
    <source>
        <dbReference type="ARBA" id="ARBA00023316"/>
    </source>
</evidence>
<dbReference type="InterPro" id="IPR018365">
    <property type="entry name" value="Cell_cycle_FtsW-rel_CS"/>
</dbReference>
<proteinExistence type="inferred from homology"/>
<evidence type="ECO:0000256" key="7">
    <source>
        <dbReference type="ARBA" id="ARBA00022984"/>
    </source>
</evidence>
<feature type="transmembrane region" description="Helical" evidence="11">
    <location>
        <begin position="318"/>
        <end position="345"/>
    </location>
</feature>
<comment type="similarity">
    <text evidence="11">Belongs to the SEDS family. MrdB/RodA subfamily.</text>
</comment>
<dbReference type="GO" id="GO:0008360">
    <property type="term" value="P:regulation of cell shape"/>
    <property type="evidence" value="ECO:0007669"/>
    <property type="project" value="UniProtKB-KW"/>
</dbReference>
<dbReference type="PROSITE" id="PS00428">
    <property type="entry name" value="FTSW_RODA_SPOVE"/>
    <property type="match status" value="1"/>
</dbReference>
<evidence type="ECO:0000313" key="13">
    <source>
        <dbReference type="Proteomes" id="UP000253769"/>
    </source>
</evidence>
<feature type="transmembrane region" description="Helical" evidence="11">
    <location>
        <begin position="197"/>
        <end position="216"/>
    </location>
</feature>
<evidence type="ECO:0000256" key="4">
    <source>
        <dbReference type="ARBA" id="ARBA00022679"/>
    </source>
</evidence>
<dbReference type="PANTHER" id="PTHR30474">
    <property type="entry name" value="CELL CYCLE PROTEIN"/>
    <property type="match status" value="1"/>
</dbReference>
<reference evidence="12 13" key="1">
    <citation type="submission" date="2018-07" db="EMBL/GenBank/DDBJ databases">
        <title>Motiliproteus coralliicola sp. nov., a bacterium isolated from Coral.</title>
        <authorList>
            <person name="Wang G."/>
        </authorList>
    </citation>
    <scope>NUCLEOTIDE SEQUENCE [LARGE SCALE GENOMIC DNA]</scope>
    <source>
        <strain evidence="12 13">C34</strain>
    </source>
</reference>
<name>A0A369WU58_9GAMM</name>
<evidence type="ECO:0000313" key="12">
    <source>
        <dbReference type="EMBL" id="RDE24094.1"/>
    </source>
</evidence>
<keyword evidence="10 11" id="KW-0961">Cell wall biogenesis/degradation</keyword>
<dbReference type="GO" id="GO:0051301">
    <property type="term" value="P:cell division"/>
    <property type="evidence" value="ECO:0007669"/>
    <property type="project" value="InterPro"/>
</dbReference>
<keyword evidence="5 11" id="KW-0812">Transmembrane</keyword>
<keyword evidence="8 11" id="KW-1133">Transmembrane helix</keyword>
<dbReference type="GO" id="GO:0009252">
    <property type="term" value="P:peptidoglycan biosynthetic process"/>
    <property type="evidence" value="ECO:0007669"/>
    <property type="project" value="UniProtKB-UniRule"/>
</dbReference>
<evidence type="ECO:0000256" key="8">
    <source>
        <dbReference type="ARBA" id="ARBA00022989"/>
    </source>
</evidence>
<dbReference type="PANTHER" id="PTHR30474:SF1">
    <property type="entry name" value="PEPTIDOGLYCAN GLYCOSYLTRANSFERASE MRDB"/>
    <property type="match status" value="1"/>
</dbReference>
<dbReference type="Proteomes" id="UP000253769">
    <property type="component" value="Unassembled WGS sequence"/>
</dbReference>
<comment type="caution">
    <text evidence="12">The sequence shown here is derived from an EMBL/GenBank/DDBJ whole genome shotgun (WGS) entry which is preliminary data.</text>
</comment>
<dbReference type="GO" id="GO:0032153">
    <property type="term" value="C:cell division site"/>
    <property type="evidence" value="ECO:0007669"/>
    <property type="project" value="TreeGrafter"/>
</dbReference>
<evidence type="ECO:0000256" key="5">
    <source>
        <dbReference type="ARBA" id="ARBA00022692"/>
    </source>
</evidence>
<dbReference type="EMBL" id="QQOH01000001">
    <property type="protein sequence ID" value="RDE24094.1"/>
    <property type="molecule type" value="Genomic_DNA"/>
</dbReference>
<evidence type="ECO:0000256" key="2">
    <source>
        <dbReference type="ARBA" id="ARBA00022475"/>
    </source>
</evidence>
<evidence type="ECO:0000256" key="6">
    <source>
        <dbReference type="ARBA" id="ARBA00022960"/>
    </source>
</evidence>
<dbReference type="HAMAP" id="MF_02079">
    <property type="entry name" value="PGT_RodA"/>
    <property type="match status" value="1"/>
</dbReference>
<comment type="catalytic activity">
    <reaction evidence="11">
        <text>[GlcNAc-(1-&gt;4)-Mur2Ac(oyl-L-Ala-gamma-D-Glu-L-Lys-D-Ala-D-Ala)](n)-di-trans,octa-cis-undecaprenyl diphosphate + beta-D-GlcNAc-(1-&gt;4)-Mur2Ac(oyl-L-Ala-gamma-D-Glu-L-Lys-D-Ala-D-Ala)-di-trans,octa-cis-undecaprenyl diphosphate = [GlcNAc-(1-&gt;4)-Mur2Ac(oyl-L-Ala-gamma-D-Glu-L-Lys-D-Ala-D-Ala)](n+1)-di-trans,octa-cis-undecaprenyl diphosphate + di-trans,octa-cis-undecaprenyl diphosphate + H(+)</text>
        <dbReference type="Rhea" id="RHEA:23708"/>
        <dbReference type="Rhea" id="RHEA-COMP:9602"/>
        <dbReference type="Rhea" id="RHEA-COMP:9603"/>
        <dbReference type="ChEBI" id="CHEBI:15378"/>
        <dbReference type="ChEBI" id="CHEBI:58405"/>
        <dbReference type="ChEBI" id="CHEBI:60033"/>
        <dbReference type="ChEBI" id="CHEBI:78435"/>
        <dbReference type="EC" id="2.4.99.28"/>
    </reaction>
</comment>
<dbReference type="GO" id="GO:0071555">
    <property type="term" value="P:cell wall organization"/>
    <property type="evidence" value="ECO:0007669"/>
    <property type="project" value="UniProtKB-KW"/>
</dbReference>
<dbReference type="GO" id="GO:0005886">
    <property type="term" value="C:plasma membrane"/>
    <property type="evidence" value="ECO:0007669"/>
    <property type="project" value="UniProtKB-SubCell"/>
</dbReference>
<dbReference type="NCBIfam" id="TIGR02210">
    <property type="entry name" value="rodA_shape"/>
    <property type="match status" value="1"/>
</dbReference>
<dbReference type="EC" id="2.4.99.28" evidence="11"/>
<keyword evidence="3 11" id="KW-0328">Glycosyltransferase</keyword>
<protein>
    <recommendedName>
        <fullName evidence="11">Peptidoglycan glycosyltransferase MrdB</fullName>
        <shortName evidence="11">PGT</shortName>
        <ecNumber evidence="11">2.4.99.28</ecNumber>
    </recommendedName>
    <alternativeName>
        <fullName evidence="11">Cell elongation protein RodA</fullName>
    </alternativeName>
    <alternativeName>
        <fullName evidence="11">Cell wall polymerase</fullName>
    </alternativeName>
    <alternativeName>
        <fullName evidence="11">Peptidoglycan polymerase</fullName>
        <shortName evidence="11">PG polymerase</shortName>
    </alternativeName>
</protein>
<dbReference type="OrthoDB" id="9768187at2"/>
<feature type="transmembrane region" description="Helical" evidence="11">
    <location>
        <begin position="32"/>
        <end position="51"/>
    </location>
</feature>
<accession>A0A369WU58</accession>
<organism evidence="12 13">
    <name type="scientific">Motiliproteus coralliicola</name>
    <dbReference type="NCBI Taxonomy" id="2283196"/>
    <lineage>
        <taxon>Bacteria</taxon>
        <taxon>Pseudomonadati</taxon>
        <taxon>Pseudomonadota</taxon>
        <taxon>Gammaproteobacteria</taxon>
        <taxon>Oceanospirillales</taxon>
        <taxon>Oceanospirillaceae</taxon>
        <taxon>Motiliproteus</taxon>
    </lineage>
</organism>